<feature type="domain" description="N-acetyltransferase" evidence="4">
    <location>
        <begin position="78"/>
        <end position="257"/>
    </location>
</feature>
<dbReference type="SUPFAM" id="SSF55729">
    <property type="entry name" value="Acyl-CoA N-acyltransferases (Nat)"/>
    <property type="match status" value="1"/>
</dbReference>
<dbReference type="EMBL" id="JAWDJX010000060">
    <property type="protein sequence ID" value="KAK3047559.1"/>
    <property type="molecule type" value="Genomic_DNA"/>
</dbReference>
<keyword evidence="2" id="KW-0012">Acyltransferase</keyword>
<dbReference type="Proteomes" id="UP001271007">
    <property type="component" value="Unassembled WGS sequence"/>
</dbReference>
<keyword evidence="6" id="KW-1185">Reference proteome</keyword>
<dbReference type="AlphaFoldDB" id="A0AAJ0DCL6"/>
<dbReference type="GO" id="GO:0031415">
    <property type="term" value="C:NatA complex"/>
    <property type="evidence" value="ECO:0007669"/>
    <property type="project" value="TreeGrafter"/>
</dbReference>
<accession>A0AAJ0DCL6</accession>
<keyword evidence="1" id="KW-0808">Transferase</keyword>
<dbReference type="PANTHER" id="PTHR42919">
    <property type="entry name" value="N-ALPHA-ACETYLTRANSFERASE"/>
    <property type="match status" value="1"/>
</dbReference>
<evidence type="ECO:0000256" key="2">
    <source>
        <dbReference type="ARBA" id="ARBA00023315"/>
    </source>
</evidence>
<evidence type="ECO:0000313" key="5">
    <source>
        <dbReference type="EMBL" id="KAK3047559.1"/>
    </source>
</evidence>
<name>A0AAJ0DCL6_9PEZI</name>
<comment type="caution">
    <text evidence="5">The sequence shown here is derived from an EMBL/GenBank/DDBJ whole genome shotgun (WGS) entry which is preliminary data.</text>
</comment>
<feature type="compositionally biased region" description="Polar residues" evidence="3">
    <location>
        <begin position="34"/>
        <end position="47"/>
    </location>
</feature>
<protein>
    <recommendedName>
        <fullName evidence="4">N-acetyltransferase domain-containing protein</fullName>
    </recommendedName>
</protein>
<evidence type="ECO:0000259" key="4">
    <source>
        <dbReference type="PROSITE" id="PS51186"/>
    </source>
</evidence>
<proteinExistence type="predicted"/>
<feature type="region of interest" description="Disordered" evidence="3">
    <location>
        <begin position="1"/>
        <end position="52"/>
    </location>
</feature>
<gene>
    <name evidence="5" type="ORF">LTR09_011064</name>
</gene>
<sequence length="263" mass="29352">MPQTSLTAWLSKPAGLQLSVPRQRPLHHNEVDESQSGDSTAPASVNNVPPAVLDPQENAISHIAPRPSKGRPQMPPNVELRACTKEDIPHLKRLNSLLLPIPYQEKFYRETIEDPLTNSITLVAVWHDDPARSGIDKGRLVGAIRCRILAHPLCNEVVPSNPLPTRPKRSGPMLYLSTVVLLSPYRSHGIATGMLEILTRRAVQDYGVEIVGAHVWEANAVGLEWYRKRGFQDVGLEHNYYRRLNPKNAVVMQRDIGVMDLVV</sequence>
<dbReference type="Pfam" id="PF00583">
    <property type="entry name" value="Acetyltransf_1"/>
    <property type="match status" value="1"/>
</dbReference>
<dbReference type="InterPro" id="IPR000182">
    <property type="entry name" value="GNAT_dom"/>
</dbReference>
<dbReference type="InterPro" id="IPR051556">
    <property type="entry name" value="N-term/lysine_N-AcTrnsfr"/>
</dbReference>
<dbReference type="PROSITE" id="PS51186">
    <property type="entry name" value="GNAT"/>
    <property type="match status" value="1"/>
</dbReference>
<dbReference type="GO" id="GO:0016747">
    <property type="term" value="F:acyltransferase activity, transferring groups other than amino-acyl groups"/>
    <property type="evidence" value="ECO:0007669"/>
    <property type="project" value="InterPro"/>
</dbReference>
<evidence type="ECO:0000313" key="6">
    <source>
        <dbReference type="Proteomes" id="UP001271007"/>
    </source>
</evidence>
<dbReference type="GO" id="GO:0007064">
    <property type="term" value="P:mitotic sister chromatid cohesion"/>
    <property type="evidence" value="ECO:0007669"/>
    <property type="project" value="TreeGrafter"/>
</dbReference>
<evidence type="ECO:0000256" key="3">
    <source>
        <dbReference type="SAM" id="MobiDB-lite"/>
    </source>
</evidence>
<organism evidence="5 6">
    <name type="scientific">Extremus antarcticus</name>
    <dbReference type="NCBI Taxonomy" id="702011"/>
    <lineage>
        <taxon>Eukaryota</taxon>
        <taxon>Fungi</taxon>
        <taxon>Dikarya</taxon>
        <taxon>Ascomycota</taxon>
        <taxon>Pezizomycotina</taxon>
        <taxon>Dothideomycetes</taxon>
        <taxon>Dothideomycetidae</taxon>
        <taxon>Mycosphaerellales</taxon>
        <taxon>Extremaceae</taxon>
        <taxon>Extremus</taxon>
    </lineage>
</organism>
<dbReference type="InterPro" id="IPR016181">
    <property type="entry name" value="Acyl_CoA_acyltransferase"/>
</dbReference>
<dbReference type="PANTHER" id="PTHR42919:SF8">
    <property type="entry name" value="N-ALPHA-ACETYLTRANSFERASE 50"/>
    <property type="match status" value="1"/>
</dbReference>
<dbReference type="Gene3D" id="3.40.630.30">
    <property type="match status" value="1"/>
</dbReference>
<reference evidence="5" key="1">
    <citation type="submission" date="2023-04" db="EMBL/GenBank/DDBJ databases">
        <title>Black Yeasts Isolated from many extreme environments.</title>
        <authorList>
            <person name="Coleine C."/>
            <person name="Stajich J.E."/>
            <person name="Selbmann L."/>
        </authorList>
    </citation>
    <scope>NUCLEOTIDE SEQUENCE</scope>
    <source>
        <strain evidence="5">CCFEE 5312</strain>
    </source>
</reference>
<evidence type="ECO:0000256" key="1">
    <source>
        <dbReference type="ARBA" id="ARBA00022679"/>
    </source>
</evidence>